<dbReference type="EMBL" id="JBHTBF010000002">
    <property type="protein sequence ID" value="MFC7316503.1"/>
    <property type="molecule type" value="Genomic_DNA"/>
</dbReference>
<dbReference type="PANTHER" id="PTHR10543">
    <property type="entry name" value="BETA-CAROTENE DIOXYGENASE"/>
    <property type="match status" value="1"/>
</dbReference>
<keyword evidence="4" id="KW-0560">Oxidoreductase</keyword>
<dbReference type="AlphaFoldDB" id="A0ABD6A7F7"/>
<gene>
    <name evidence="6" type="ORF">ACFQPE_06780</name>
</gene>
<evidence type="ECO:0000256" key="5">
    <source>
        <dbReference type="ARBA" id="ARBA00023004"/>
    </source>
</evidence>
<keyword evidence="5" id="KW-0408">Iron</keyword>
<evidence type="ECO:0000313" key="6">
    <source>
        <dbReference type="EMBL" id="MFC7316503.1"/>
    </source>
</evidence>
<dbReference type="GeneID" id="79316859"/>
<keyword evidence="3" id="KW-0479">Metal-binding</keyword>
<dbReference type="Proteomes" id="UP001596547">
    <property type="component" value="Unassembled WGS sequence"/>
</dbReference>
<evidence type="ECO:0000256" key="2">
    <source>
        <dbReference type="ARBA" id="ARBA00006787"/>
    </source>
</evidence>
<accession>A0ABD6A7F7</accession>
<dbReference type="GO" id="GO:0016491">
    <property type="term" value="F:oxidoreductase activity"/>
    <property type="evidence" value="ECO:0007669"/>
    <property type="project" value="UniProtKB-KW"/>
</dbReference>
<comment type="similarity">
    <text evidence="2">Belongs to the carotenoid oxygenase family.</text>
</comment>
<dbReference type="GO" id="GO:0046872">
    <property type="term" value="F:metal ion binding"/>
    <property type="evidence" value="ECO:0007669"/>
    <property type="project" value="UniProtKB-KW"/>
</dbReference>
<proteinExistence type="inferred from homology"/>
<dbReference type="PANTHER" id="PTHR10543:SF24">
    <property type="entry name" value="CAROTENOID ISOMEROOXYGENASE"/>
    <property type="match status" value="1"/>
</dbReference>
<keyword evidence="7" id="KW-1185">Reference proteome</keyword>
<comment type="caution">
    <text evidence="6">The sequence shown here is derived from an EMBL/GenBank/DDBJ whole genome shotgun (WGS) entry which is preliminary data.</text>
</comment>
<evidence type="ECO:0000256" key="3">
    <source>
        <dbReference type="ARBA" id="ARBA00022723"/>
    </source>
</evidence>
<dbReference type="RefSeq" id="WP_276304233.1">
    <property type="nucleotide sequence ID" value="NZ_CP119992.1"/>
</dbReference>
<dbReference type="InterPro" id="IPR004294">
    <property type="entry name" value="Carotenoid_Oase"/>
</dbReference>
<name>A0ABD6A7F7_9EURY</name>
<reference evidence="6 7" key="1">
    <citation type="journal article" date="2019" name="Int. J. Syst. Evol. Microbiol.">
        <title>The Global Catalogue of Microorganisms (GCM) 10K type strain sequencing project: providing services to taxonomists for standard genome sequencing and annotation.</title>
        <authorList>
            <consortium name="The Broad Institute Genomics Platform"/>
            <consortium name="The Broad Institute Genome Sequencing Center for Infectious Disease"/>
            <person name="Wu L."/>
            <person name="Ma J."/>
        </authorList>
    </citation>
    <scope>NUCLEOTIDE SEQUENCE [LARGE SCALE GENOMIC DNA]</scope>
    <source>
        <strain evidence="6 7">PSR21</strain>
    </source>
</reference>
<protein>
    <submittedName>
        <fullName evidence="6">Carotenoid oxygenase family protein</fullName>
    </submittedName>
</protein>
<evidence type="ECO:0000313" key="7">
    <source>
        <dbReference type="Proteomes" id="UP001596547"/>
    </source>
</evidence>
<organism evidence="6 7">
    <name type="scientific">Halomarina halobia</name>
    <dbReference type="NCBI Taxonomy" id="3033386"/>
    <lineage>
        <taxon>Archaea</taxon>
        <taxon>Methanobacteriati</taxon>
        <taxon>Methanobacteriota</taxon>
        <taxon>Stenosarchaea group</taxon>
        <taxon>Halobacteria</taxon>
        <taxon>Halobacteriales</taxon>
        <taxon>Natronomonadaceae</taxon>
        <taxon>Halomarina</taxon>
    </lineage>
</organism>
<evidence type="ECO:0000256" key="4">
    <source>
        <dbReference type="ARBA" id="ARBA00023002"/>
    </source>
</evidence>
<dbReference type="Pfam" id="PF03055">
    <property type="entry name" value="RPE65"/>
    <property type="match status" value="1"/>
</dbReference>
<evidence type="ECO:0000256" key="1">
    <source>
        <dbReference type="ARBA" id="ARBA00001954"/>
    </source>
</evidence>
<sequence>MTPGYGLGFRSLDAEVETSLPVEGSLPAWLSGSLVRNGPALFEVGGRPVAHWFDGLAMLRRFAFDGGRVDYRNRFLRSGAYRTARDGHLVPGFADVGSGDSALARFATLLVTAVTDSVDVPLPRVSRCPARRPADNANVIVERIGGEYVALTEAPYRVAVDPETLATLGTVRPNLPRGHLTCAHLHHDRETGEVVGYDTRFGHPSRYLVHATAASGERRLLASLAVRDPSYMHSFALTPNYVVLTEFPLVVDPLDLLRPDRRDAFIDAYRWEPERGTRVTVLDRRTGGVVARPVADPLFGFHHVNAFERGDELVCDLVTFPDPSPVEGMYLDVLRGEAYEAPGGALTRLRIELRARGTPPISMETRYDGGITLPRLSPRVRGREHRYVYGQGTHERVTDFAHEVVKVDATTGETRRFSRDGWYFGEPVFVPAPRPAAEDEGVALTVALDVDAGHSWLVVLDGEAFEERARAALPHAVPFDFHGQFFPELGSGR</sequence>
<comment type="cofactor">
    <cofactor evidence="1">
        <name>Fe(2+)</name>
        <dbReference type="ChEBI" id="CHEBI:29033"/>
    </cofactor>
</comment>